<dbReference type="KEGG" id="phet:94291531"/>
<protein>
    <submittedName>
        <fullName evidence="3">Uncharacterized protein</fullName>
    </submittedName>
</protein>
<accession>A0A836IXZ9</accession>
<gene>
    <name evidence="3" type="ORF">JKF63_05496</name>
</gene>
<sequence>MPSTRGRWSPSVALPVSIGAALTRSSPLASSITVPTPSALELSPASNMLAVSTASGVSSDWDSVTYDSDEGSEVHDLLELQGRRWSVGDSVCNTHNIHRCVSPSHRGPRAISADKTPPRGSHSPTAVGRRLPGPAGSTVIATFKARPGTAVYTSNRSAGPPMIPSESTTLTNLPTAPTSVVAASSLFSALYTPNASATRVILSSDTLARRDSHEQFTSLTVSSVEFPKPPQAPRYDRGQQRQYSRSILTQRMAQEEDVEAEAVPAMPTQLTLSRSLSLLRSPHQGQSTGGSPTESPRADPAVAATTDSILIGDVGGSHLRFPSRRGTESSTPPAVSGSDVYHRTGASVDTPHQTGGRSAISVEEIAWRGVADLASFSSGVPSTGDTVSTRPTFLLPAHTATTEERRVRLLFHGRPRVLLTERPRVVTNPVLDRPGWTRPLCDPLLFIPCMRNKVYSLPPRMVTPTSWEPELFGHLLPSLASTSDAPARSRDPQPRHFSSSVHRGSHVSSAPIRTPPSTTPLIYDVPVTAQQLGPRSAGDLRPHNASLHHTPAAWWPNPLDRTPARLGEDSHRAVFIPDVGIIDSLGYISHNCRHLLYRCFCVRCAIASQAQALQADANMRSAKTSPFPSCSCLGVESASYANILCFLSLLDFVTLGMPFGCCCYHGLGTTLYGWHLRYMLRARYHIFSWTSIDLLIMCCIPGLAVEQQGAELLLNGTPEATVGLHFMS</sequence>
<organism evidence="3 4">
    <name type="scientific">Porcisia hertigi</name>
    <dbReference type="NCBI Taxonomy" id="2761500"/>
    <lineage>
        <taxon>Eukaryota</taxon>
        <taxon>Discoba</taxon>
        <taxon>Euglenozoa</taxon>
        <taxon>Kinetoplastea</taxon>
        <taxon>Metakinetoplastina</taxon>
        <taxon>Trypanosomatida</taxon>
        <taxon>Trypanosomatidae</taxon>
        <taxon>Leishmaniinae</taxon>
        <taxon>Porcisia</taxon>
    </lineage>
</organism>
<feature type="region of interest" description="Disordered" evidence="1">
    <location>
        <begin position="482"/>
        <end position="521"/>
    </location>
</feature>
<name>A0A836IXZ9_9TRYP</name>
<feature type="transmembrane region" description="Helical" evidence="2">
    <location>
        <begin position="686"/>
        <end position="705"/>
    </location>
</feature>
<dbReference type="OrthoDB" id="264247at2759"/>
<evidence type="ECO:0000313" key="3">
    <source>
        <dbReference type="EMBL" id="KAG5508240.1"/>
    </source>
</evidence>
<feature type="transmembrane region" description="Helical" evidence="2">
    <location>
        <begin position="652"/>
        <end position="674"/>
    </location>
</feature>
<evidence type="ECO:0000256" key="2">
    <source>
        <dbReference type="SAM" id="Phobius"/>
    </source>
</evidence>
<proteinExistence type="predicted"/>
<feature type="region of interest" description="Disordered" evidence="1">
    <location>
        <begin position="280"/>
        <end position="301"/>
    </location>
</feature>
<comment type="caution">
    <text evidence="3">The sequence shown here is derived from an EMBL/GenBank/DDBJ whole genome shotgun (WGS) entry which is preliminary data.</text>
</comment>
<feature type="region of interest" description="Disordered" evidence="1">
    <location>
        <begin position="221"/>
        <end position="242"/>
    </location>
</feature>
<keyword evidence="2" id="KW-1133">Transmembrane helix</keyword>
<dbReference type="AlphaFoldDB" id="A0A836IXZ9"/>
<evidence type="ECO:0000313" key="4">
    <source>
        <dbReference type="Proteomes" id="UP000674318"/>
    </source>
</evidence>
<feature type="region of interest" description="Disordered" evidence="1">
    <location>
        <begin position="151"/>
        <end position="170"/>
    </location>
</feature>
<keyword evidence="2" id="KW-0812">Transmembrane</keyword>
<evidence type="ECO:0000256" key="1">
    <source>
        <dbReference type="SAM" id="MobiDB-lite"/>
    </source>
</evidence>
<reference evidence="3 4" key="1">
    <citation type="submission" date="2021-02" db="EMBL/GenBank/DDBJ databases">
        <title>Porcisia hertigi Genome sequencing and assembly.</title>
        <authorList>
            <person name="Almutairi H."/>
            <person name="Gatherer D."/>
        </authorList>
    </citation>
    <scope>NUCLEOTIDE SEQUENCE [LARGE SCALE GENOMIC DNA]</scope>
    <source>
        <strain evidence="3 4">C119</strain>
    </source>
</reference>
<dbReference type="RefSeq" id="XP_067758129.1">
    <property type="nucleotide sequence ID" value="XM_067901454.1"/>
</dbReference>
<dbReference type="GeneID" id="94291531"/>
<feature type="compositionally biased region" description="Low complexity" evidence="1">
    <location>
        <begin position="495"/>
        <end position="509"/>
    </location>
</feature>
<keyword evidence="2" id="KW-0472">Membrane</keyword>
<feature type="region of interest" description="Disordered" evidence="1">
    <location>
        <begin position="313"/>
        <end position="357"/>
    </location>
</feature>
<feature type="compositionally biased region" description="Polar residues" evidence="1">
    <location>
        <begin position="283"/>
        <end position="294"/>
    </location>
</feature>
<keyword evidence="4" id="KW-1185">Reference proteome</keyword>
<dbReference type="EMBL" id="JAFJZO010000017">
    <property type="protein sequence ID" value="KAG5508240.1"/>
    <property type="molecule type" value="Genomic_DNA"/>
</dbReference>
<feature type="region of interest" description="Disordered" evidence="1">
    <location>
        <begin position="102"/>
        <end position="135"/>
    </location>
</feature>
<dbReference type="Proteomes" id="UP000674318">
    <property type="component" value="Chromosome 17"/>
</dbReference>